<sequence length="309" mass="33529">MSTNQERRAEARQRLREQMEAQARREKQLKIVAASVVVAVLLGIVGVVAWINYDRKRAEEYAANWLTCEYPTDTETPELLDPAEFEDQGPEVVAEVEEFNAQVETVEDTKRDAEPPSGDQARRGIAEITITTDRGEIPVTLDRSGAPCNVASFVHLTEQRYFDDTECHRLTVSEEEPGLSVLQCGDPTGTGLSGPGYSVVDEPPAADALALADDGSGAAIYPRGTVAMAKSQAPDSAGSQFFLVYEDSALPPEYTVMGTIGESGLEVLDDIAETGVKSDDPSDRDNQVPRRPVTIETVVLDDQSGLPEK</sequence>
<dbReference type="PROSITE" id="PS50072">
    <property type="entry name" value="CSA_PPIASE_2"/>
    <property type="match status" value="1"/>
</dbReference>
<reference evidence="5 6" key="1">
    <citation type="submission" date="2016-04" db="EMBL/GenBank/DDBJ databases">
        <title>Complete genome sequence of the haloalkaliphilic hydrocarbon-degrading bacterium Dietzia psychralcaliphila ILA-1T, isolated from a drain of a fish product-processing plant.</title>
        <authorList>
            <person name="Zhao J."/>
            <person name="Hu B."/>
            <person name="Geng S."/>
            <person name="Nie Y."/>
            <person name="Tang Y."/>
        </authorList>
    </citation>
    <scope>NUCLEOTIDE SEQUENCE [LARGE SCALE GENOMIC DNA]</scope>
    <source>
        <strain evidence="5 6">ILA-1</strain>
    </source>
</reference>
<dbReference type="EMBL" id="CP015453">
    <property type="protein sequence ID" value="AWH95581.1"/>
    <property type="molecule type" value="Genomic_DNA"/>
</dbReference>
<dbReference type="Gene3D" id="2.40.100.10">
    <property type="entry name" value="Cyclophilin-like"/>
    <property type="match status" value="1"/>
</dbReference>
<keyword evidence="5" id="KW-0413">Isomerase</keyword>
<keyword evidence="3" id="KW-1133">Transmembrane helix</keyword>
<dbReference type="AlphaFoldDB" id="A0AAD0JU80"/>
<evidence type="ECO:0000313" key="6">
    <source>
        <dbReference type="Proteomes" id="UP000244903"/>
    </source>
</evidence>
<comment type="function">
    <text evidence="1">PPIases accelerate the folding of proteins. It catalyzes the cis-trans isomerization of proline imidic peptide bonds in oligopeptides.</text>
</comment>
<dbReference type="KEGG" id="dpc:A6048_08770"/>
<accession>A0AAD0JU80</accession>
<feature type="compositionally biased region" description="Basic and acidic residues" evidence="2">
    <location>
        <begin position="276"/>
        <end position="288"/>
    </location>
</feature>
<keyword evidence="3" id="KW-0472">Membrane</keyword>
<name>A0AAD0JU80_9ACTN</name>
<evidence type="ECO:0000313" key="5">
    <source>
        <dbReference type="EMBL" id="AWH95581.1"/>
    </source>
</evidence>
<evidence type="ECO:0000256" key="2">
    <source>
        <dbReference type="SAM" id="MobiDB-lite"/>
    </source>
</evidence>
<dbReference type="Pfam" id="PF00160">
    <property type="entry name" value="Pro_isomerase"/>
    <property type="match status" value="1"/>
</dbReference>
<evidence type="ECO:0000256" key="1">
    <source>
        <dbReference type="ARBA" id="ARBA00002388"/>
    </source>
</evidence>
<dbReference type="SUPFAM" id="SSF50891">
    <property type="entry name" value="Cyclophilin-like"/>
    <property type="match status" value="1"/>
</dbReference>
<feature type="domain" description="PPIase cyclophilin-type" evidence="4">
    <location>
        <begin position="135"/>
        <end position="300"/>
    </location>
</feature>
<gene>
    <name evidence="5" type="ORF">A6048_08770</name>
</gene>
<dbReference type="PANTHER" id="PTHR45625:SF3">
    <property type="entry name" value="PEPTIDYL-PROLYL CIS-TRANS ISOMERASE B-RELATED"/>
    <property type="match status" value="1"/>
</dbReference>
<dbReference type="PANTHER" id="PTHR45625">
    <property type="entry name" value="PEPTIDYL-PROLYL CIS-TRANS ISOMERASE-RELATED"/>
    <property type="match status" value="1"/>
</dbReference>
<keyword evidence="6" id="KW-1185">Reference proteome</keyword>
<dbReference type="RefSeq" id="WP_107747524.1">
    <property type="nucleotide sequence ID" value="NZ_CP015453.1"/>
</dbReference>
<dbReference type="InterPro" id="IPR044666">
    <property type="entry name" value="Cyclophilin_A-like"/>
</dbReference>
<feature type="transmembrane region" description="Helical" evidence="3">
    <location>
        <begin position="31"/>
        <end position="51"/>
    </location>
</feature>
<dbReference type="InterPro" id="IPR002130">
    <property type="entry name" value="Cyclophilin-type_PPIase_dom"/>
</dbReference>
<dbReference type="InterPro" id="IPR029000">
    <property type="entry name" value="Cyclophilin-like_dom_sf"/>
</dbReference>
<evidence type="ECO:0000259" key="4">
    <source>
        <dbReference type="PROSITE" id="PS50072"/>
    </source>
</evidence>
<proteinExistence type="predicted"/>
<evidence type="ECO:0000256" key="3">
    <source>
        <dbReference type="SAM" id="Phobius"/>
    </source>
</evidence>
<feature type="region of interest" description="Disordered" evidence="2">
    <location>
        <begin position="271"/>
        <end position="309"/>
    </location>
</feature>
<protein>
    <submittedName>
        <fullName evidence="5">Peptidylprolyl isomerase</fullName>
    </submittedName>
</protein>
<dbReference type="Proteomes" id="UP000244903">
    <property type="component" value="Chromosome"/>
</dbReference>
<keyword evidence="3" id="KW-0812">Transmembrane</keyword>
<organism evidence="5 6">
    <name type="scientific">Dietzia psychralcaliphila</name>
    <dbReference type="NCBI Taxonomy" id="139021"/>
    <lineage>
        <taxon>Bacteria</taxon>
        <taxon>Bacillati</taxon>
        <taxon>Actinomycetota</taxon>
        <taxon>Actinomycetes</taxon>
        <taxon>Mycobacteriales</taxon>
        <taxon>Dietziaceae</taxon>
        <taxon>Dietzia</taxon>
    </lineage>
</organism>
<dbReference type="GO" id="GO:0003755">
    <property type="term" value="F:peptidyl-prolyl cis-trans isomerase activity"/>
    <property type="evidence" value="ECO:0007669"/>
    <property type="project" value="InterPro"/>
</dbReference>